<dbReference type="AlphaFoldDB" id="A0A4Y2DCC7"/>
<comment type="caution">
    <text evidence="1">The sequence shown here is derived from an EMBL/GenBank/DDBJ whole genome shotgun (WGS) entry which is preliminary data.</text>
</comment>
<dbReference type="OrthoDB" id="8124016at2759"/>
<accession>A0A4Y2DCC7</accession>
<reference evidence="1 2" key="1">
    <citation type="journal article" date="2019" name="Sci. Rep.">
        <title>Orb-weaving spider Araneus ventricosus genome elucidates the spidroin gene catalogue.</title>
        <authorList>
            <person name="Kono N."/>
            <person name="Nakamura H."/>
            <person name="Ohtoshi R."/>
            <person name="Moran D.A.P."/>
            <person name="Shinohara A."/>
            <person name="Yoshida Y."/>
            <person name="Fujiwara M."/>
            <person name="Mori M."/>
            <person name="Tomita M."/>
            <person name="Arakawa K."/>
        </authorList>
    </citation>
    <scope>NUCLEOTIDE SEQUENCE [LARGE SCALE GENOMIC DNA]</scope>
</reference>
<protein>
    <submittedName>
        <fullName evidence="1">Uncharacterized protein</fullName>
    </submittedName>
</protein>
<name>A0A4Y2DCC7_ARAVE</name>
<evidence type="ECO:0000313" key="2">
    <source>
        <dbReference type="Proteomes" id="UP000499080"/>
    </source>
</evidence>
<keyword evidence="2" id="KW-1185">Reference proteome</keyword>
<dbReference type="Proteomes" id="UP000499080">
    <property type="component" value="Unassembled WGS sequence"/>
</dbReference>
<organism evidence="1 2">
    <name type="scientific">Araneus ventricosus</name>
    <name type="common">Orbweaver spider</name>
    <name type="synonym">Epeira ventricosa</name>
    <dbReference type="NCBI Taxonomy" id="182803"/>
    <lineage>
        <taxon>Eukaryota</taxon>
        <taxon>Metazoa</taxon>
        <taxon>Ecdysozoa</taxon>
        <taxon>Arthropoda</taxon>
        <taxon>Chelicerata</taxon>
        <taxon>Arachnida</taxon>
        <taxon>Araneae</taxon>
        <taxon>Araneomorphae</taxon>
        <taxon>Entelegynae</taxon>
        <taxon>Araneoidea</taxon>
        <taxon>Araneidae</taxon>
        <taxon>Araneus</taxon>
    </lineage>
</organism>
<gene>
    <name evidence="1" type="ORF">AVEN_246587_1</name>
</gene>
<dbReference type="EMBL" id="BGPR01000343">
    <property type="protein sequence ID" value="GBM14423.1"/>
    <property type="molecule type" value="Genomic_DNA"/>
</dbReference>
<proteinExistence type="predicted"/>
<sequence length="105" mass="11958">MMDKFGKIVSCDYHLCYPHAIHLAVWDVLYNKRVDLGESTVEIENISYEKEGEDESEELTEDLGKALDLEFEGGIARGGIFNIDYAEKNSMTNINRTIKKIRGIV</sequence>
<evidence type="ECO:0000313" key="1">
    <source>
        <dbReference type="EMBL" id="GBM14423.1"/>
    </source>
</evidence>